<dbReference type="GO" id="GO:0009740">
    <property type="term" value="P:gibberellic acid mediated signaling pathway"/>
    <property type="evidence" value="ECO:0007669"/>
    <property type="project" value="UniProtKB-KW"/>
</dbReference>
<evidence type="ECO:0000256" key="10">
    <source>
        <dbReference type="ARBA" id="ARBA00022941"/>
    </source>
</evidence>
<proteinExistence type="inferred from homology"/>
<dbReference type="AlphaFoldDB" id="A0A0K9PWU0"/>
<gene>
    <name evidence="14" type="ORF">ZOSMA_146G00080</name>
</gene>
<feature type="repeat" description="TPR" evidence="12">
    <location>
        <begin position="329"/>
        <end position="362"/>
    </location>
</feature>
<dbReference type="OrthoDB" id="9991317at2759"/>
<dbReference type="Gene3D" id="3.40.50.11380">
    <property type="match status" value="1"/>
</dbReference>
<reference evidence="15" key="1">
    <citation type="journal article" date="2016" name="Nature">
        <title>The genome of the seagrass Zostera marina reveals angiosperm adaptation to the sea.</title>
        <authorList>
            <person name="Olsen J.L."/>
            <person name="Rouze P."/>
            <person name="Verhelst B."/>
            <person name="Lin Y.-C."/>
            <person name="Bayer T."/>
            <person name="Collen J."/>
            <person name="Dattolo E."/>
            <person name="De Paoli E."/>
            <person name="Dittami S."/>
            <person name="Maumus F."/>
            <person name="Michel G."/>
            <person name="Kersting A."/>
            <person name="Lauritano C."/>
            <person name="Lohaus R."/>
            <person name="Toepel M."/>
            <person name="Tonon T."/>
            <person name="Vanneste K."/>
            <person name="Amirebrahimi M."/>
            <person name="Brakel J."/>
            <person name="Bostroem C."/>
            <person name="Chovatia M."/>
            <person name="Grimwood J."/>
            <person name="Jenkins J.W."/>
            <person name="Jueterbock A."/>
            <person name="Mraz A."/>
            <person name="Stam W.T."/>
            <person name="Tice H."/>
            <person name="Bornberg-Bauer E."/>
            <person name="Green P.J."/>
            <person name="Pearson G.A."/>
            <person name="Procaccini G."/>
            <person name="Duarte C.M."/>
            <person name="Schmutz J."/>
            <person name="Reusch T.B.H."/>
            <person name="Van de Peer Y."/>
        </authorList>
    </citation>
    <scope>NUCLEOTIDE SEQUENCE [LARGE SCALE GENOMIC DNA]</scope>
    <source>
        <strain evidence="15">cv. Finnish</strain>
    </source>
</reference>
<dbReference type="STRING" id="29655.A0A0K9PWU0"/>
<protein>
    <recommendedName>
        <fullName evidence="5">Probable UDP-N-acetylglucosamine--peptide N-acetylglucosaminyltransferase SPINDLY</fullName>
        <ecNumber evidence="4">2.4.1.255</ecNumber>
    </recommendedName>
</protein>
<dbReference type="PANTHER" id="PTHR44835">
    <property type="entry name" value="UDP-N-ACETYLGLUCOSAMINE--PEPTIDE N-ACETYLGLUCOSAMINYLTRANSFERASE SPINDLY-RELATED"/>
    <property type="match status" value="1"/>
</dbReference>
<evidence type="ECO:0000256" key="2">
    <source>
        <dbReference type="ARBA" id="ARBA00004922"/>
    </source>
</evidence>
<dbReference type="SMART" id="SM00671">
    <property type="entry name" value="SEL1"/>
    <property type="match status" value="6"/>
</dbReference>
<comment type="similarity">
    <text evidence="3">Belongs to the glycosyltransferase 41 family. O-GlcNAc transferase subfamily.</text>
</comment>
<comment type="caution">
    <text evidence="14">The sequence shown here is derived from an EMBL/GenBank/DDBJ whole genome shotgun (WGS) entry which is preliminary data.</text>
</comment>
<feature type="repeat" description="TPR" evidence="12">
    <location>
        <begin position="77"/>
        <end position="110"/>
    </location>
</feature>
<dbReference type="GO" id="GO:0005634">
    <property type="term" value="C:nucleus"/>
    <property type="evidence" value="ECO:0007669"/>
    <property type="project" value="UniProtKB-SubCell"/>
</dbReference>
<keyword evidence="6 14" id="KW-0328">Glycosyltransferase</keyword>
<evidence type="ECO:0000313" key="15">
    <source>
        <dbReference type="Proteomes" id="UP000036987"/>
    </source>
</evidence>
<dbReference type="InterPro" id="IPR051939">
    <property type="entry name" value="Glycosyltr_41/O-GlcNAc_trsf"/>
</dbReference>
<feature type="domain" description="O-GlcNAc transferase C-terminal" evidence="13">
    <location>
        <begin position="653"/>
        <end position="833"/>
    </location>
</feature>
<dbReference type="SUPFAM" id="SSF48452">
    <property type="entry name" value="TPR-like"/>
    <property type="match status" value="3"/>
</dbReference>
<dbReference type="Pfam" id="PF13844">
    <property type="entry name" value="Glyco_transf_41"/>
    <property type="match status" value="2"/>
</dbReference>
<dbReference type="OMA" id="CALTYCG"/>
<dbReference type="InterPro" id="IPR019734">
    <property type="entry name" value="TPR_rpt"/>
</dbReference>
<evidence type="ECO:0000256" key="6">
    <source>
        <dbReference type="ARBA" id="ARBA00022676"/>
    </source>
</evidence>
<feature type="repeat" description="TPR" evidence="12">
    <location>
        <begin position="363"/>
        <end position="396"/>
    </location>
</feature>
<dbReference type="GO" id="GO:0097363">
    <property type="term" value="F:protein O-acetylglucosaminyltransferase activity"/>
    <property type="evidence" value="ECO:0007669"/>
    <property type="project" value="UniProtKB-EC"/>
</dbReference>
<evidence type="ECO:0000256" key="9">
    <source>
        <dbReference type="ARBA" id="ARBA00022803"/>
    </source>
</evidence>
<feature type="repeat" description="TPR" evidence="12">
    <location>
        <begin position="186"/>
        <end position="219"/>
    </location>
</feature>
<dbReference type="PROSITE" id="PS50005">
    <property type="entry name" value="TPR"/>
    <property type="match status" value="8"/>
</dbReference>
<keyword evidence="15" id="KW-1185">Reference proteome</keyword>
<dbReference type="EMBL" id="LFYR01000569">
    <property type="protein sequence ID" value="KMZ73533.1"/>
    <property type="molecule type" value="Genomic_DNA"/>
</dbReference>
<evidence type="ECO:0000256" key="7">
    <source>
        <dbReference type="ARBA" id="ARBA00022679"/>
    </source>
</evidence>
<evidence type="ECO:0000256" key="11">
    <source>
        <dbReference type="ARBA" id="ARBA00023242"/>
    </source>
</evidence>
<organism evidence="14 15">
    <name type="scientific">Zostera marina</name>
    <name type="common">Eelgrass</name>
    <dbReference type="NCBI Taxonomy" id="29655"/>
    <lineage>
        <taxon>Eukaryota</taxon>
        <taxon>Viridiplantae</taxon>
        <taxon>Streptophyta</taxon>
        <taxon>Embryophyta</taxon>
        <taxon>Tracheophyta</taxon>
        <taxon>Spermatophyta</taxon>
        <taxon>Magnoliopsida</taxon>
        <taxon>Liliopsida</taxon>
        <taxon>Zosteraceae</taxon>
        <taxon>Zostera</taxon>
    </lineage>
</organism>
<evidence type="ECO:0000313" key="14">
    <source>
        <dbReference type="EMBL" id="KMZ73533.1"/>
    </source>
</evidence>
<dbReference type="Pfam" id="PF13181">
    <property type="entry name" value="TPR_8"/>
    <property type="match status" value="1"/>
</dbReference>
<keyword evidence="9 12" id="KW-0802">TPR repeat</keyword>
<dbReference type="Pfam" id="PF13424">
    <property type="entry name" value="TPR_12"/>
    <property type="match status" value="2"/>
</dbReference>
<dbReference type="Gene3D" id="1.25.40.10">
    <property type="entry name" value="Tetratricopeptide repeat domain"/>
    <property type="match status" value="4"/>
</dbReference>
<dbReference type="UniPathway" id="UPA00378"/>
<accession>A0A0K9PWU0</accession>
<evidence type="ECO:0000256" key="4">
    <source>
        <dbReference type="ARBA" id="ARBA00011970"/>
    </source>
</evidence>
<name>A0A0K9PWU0_ZOSMR</name>
<feature type="repeat" description="TPR" evidence="12">
    <location>
        <begin position="220"/>
        <end position="253"/>
    </location>
</feature>
<evidence type="ECO:0000256" key="3">
    <source>
        <dbReference type="ARBA" id="ARBA00005386"/>
    </source>
</evidence>
<comment type="subcellular location">
    <subcellularLocation>
        <location evidence="1">Nucleus</location>
    </subcellularLocation>
</comment>
<dbReference type="Proteomes" id="UP000036987">
    <property type="component" value="Unassembled WGS sequence"/>
</dbReference>
<dbReference type="Pfam" id="PF00515">
    <property type="entry name" value="TPR_1"/>
    <property type="match status" value="1"/>
</dbReference>
<evidence type="ECO:0000256" key="5">
    <source>
        <dbReference type="ARBA" id="ARBA00019143"/>
    </source>
</evidence>
<dbReference type="EC" id="2.4.1.255" evidence="4"/>
<dbReference type="InterPro" id="IPR029489">
    <property type="entry name" value="OGT/SEC/SPY_C"/>
</dbReference>
<dbReference type="PROSITE" id="PS50293">
    <property type="entry name" value="TPR_REGION"/>
    <property type="match status" value="3"/>
</dbReference>
<keyword evidence="7 14" id="KW-0808">Transferase</keyword>
<dbReference type="SMART" id="SM00028">
    <property type="entry name" value="TPR"/>
    <property type="match status" value="11"/>
</dbReference>
<feature type="repeat" description="TPR" evidence="12">
    <location>
        <begin position="397"/>
        <end position="430"/>
    </location>
</feature>
<evidence type="ECO:0000259" key="13">
    <source>
        <dbReference type="Pfam" id="PF13844"/>
    </source>
</evidence>
<dbReference type="PANTHER" id="PTHR44835:SF1">
    <property type="entry name" value="PROTEIN O-GLCNAC TRANSFERASE"/>
    <property type="match status" value="1"/>
</dbReference>
<dbReference type="InterPro" id="IPR011990">
    <property type="entry name" value="TPR-like_helical_dom_sf"/>
</dbReference>
<evidence type="ECO:0000256" key="8">
    <source>
        <dbReference type="ARBA" id="ARBA00022737"/>
    </source>
</evidence>
<comment type="pathway">
    <text evidence="2">Protein modification; protein glycosylation.</text>
</comment>
<sequence>MMALPESDVVNGGESNDVVADGKIVKNGGITIQSSSSKKKFVLKDTLSFANILRSRNKFVEALSMYQTILEKDSSNVEAYIGKGICLQTQNMISESFECFIEAIKLDPHNACALTHCGILYKDGGLLQEAAETYKKALHEDPGYKPAAECLAIVLTDLGTTLKLAGNTQEGIQKYCEALKIDNSYAPAYYNLGVVYSEMMQYDNALTCYEKAALQRPMYAEAYCNMGVIHKNRGDLESAITCYERCLAMSPNFEIAKNNMAIALTDLGTKVKLEGDINQGVAYYKKALYYNCRYADAMYNLGVAYGEMLKFETAIIFYELALHFNPQCAEACNNLGVIYKDRDNLEKAVECYQTALMIKPTFSQSLNNLGVIYTVQGKMDLAANMIEKAIAANSTYAEAYNNLGVLYRDAGDIALSIDAYEKCLQIDCDSRNAGQNRLLAMNYVNEGDDDKLYEAHRKWGWRFMKQFQQYKIWDNPKDTDRPLIIGYISPDYFTHSVSYFIEAPLWYHNYELYKVVVYSAVVKADAKTHRFRDRVLKMRGIWREIYGIDEVKVAEMIREDKIDILIELTGHTANNRLGVMACRPAPIQVTWIGYPNTTGLPTIDYRLTDSLADPPDTKQKHVEELVRLPECFLCYTPSLEAGPVSQTPAIENGFVTFGSFNNLAKITPKVLKVWARILCEVPNSRLIVKCKPFCCDSVRQRFLSMLEELGLDPLRVDLLPLILLNHDHLTAYNLMDISLDTFPYAGTTTTFESLYMGVPCVTMAGSVHAHNVGVSILTKVGVGNLVAKSEEEYINLAVQLASDIDSLSNLRMSLRELMLTSPICNGVKFTKDLETKYREMWYRYCRNDIPSLRNLELMEEEEQAISDLQVLLKSPIPITSSTVIEDASLPIGFSTLNEKTANACSE</sequence>
<keyword evidence="11" id="KW-0539">Nucleus</keyword>
<feature type="repeat" description="TPR" evidence="12">
    <location>
        <begin position="295"/>
        <end position="328"/>
    </location>
</feature>
<feature type="domain" description="O-GlcNAc transferase C-terminal" evidence="13">
    <location>
        <begin position="469"/>
        <end position="633"/>
    </location>
</feature>
<dbReference type="InterPro" id="IPR006597">
    <property type="entry name" value="Sel1-like"/>
</dbReference>
<evidence type="ECO:0000256" key="1">
    <source>
        <dbReference type="ARBA" id="ARBA00004123"/>
    </source>
</evidence>
<feature type="repeat" description="TPR" evidence="12">
    <location>
        <begin position="111"/>
        <end position="144"/>
    </location>
</feature>
<evidence type="ECO:0000256" key="12">
    <source>
        <dbReference type="PROSITE-ProRule" id="PRU00339"/>
    </source>
</evidence>
<keyword evidence="8" id="KW-0677">Repeat</keyword>
<dbReference type="Gene3D" id="3.40.50.2000">
    <property type="entry name" value="Glycogen Phosphorylase B"/>
    <property type="match status" value="1"/>
</dbReference>
<keyword evidence="10" id="KW-0939">Gibberellin signaling pathway</keyword>